<dbReference type="RefSeq" id="WP_378390819.1">
    <property type="nucleotide sequence ID" value="NZ_JBHLWM010000008.1"/>
</dbReference>
<feature type="chain" id="PRO_5045965770" evidence="1">
    <location>
        <begin position="31"/>
        <end position="511"/>
    </location>
</feature>
<organism evidence="2 3">
    <name type="scientific">Rhodopseudomonas telluris</name>
    <dbReference type="NCBI Taxonomy" id="644215"/>
    <lineage>
        <taxon>Bacteria</taxon>
        <taxon>Pseudomonadati</taxon>
        <taxon>Pseudomonadota</taxon>
        <taxon>Alphaproteobacteria</taxon>
        <taxon>Hyphomicrobiales</taxon>
        <taxon>Nitrobacteraceae</taxon>
        <taxon>Rhodopseudomonas</taxon>
    </lineage>
</organism>
<gene>
    <name evidence="2" type="ORF">ACFFJ6_19270</name>
</gene>
<dbReference type="Proteomes" id="UP001589775">
    <property type="component" value="Unassembled WGS sequence"/>
</dbReference>
<reference evidence="2 3" key="1">
    <citation type="submission" date="2024-09" db="EMBL/GenBank/DDBJ databases">
        <authorList>
            <person name="Sun Q."/>
            <person name="Mori K."/>
        </authorList>
    </citation>
    <scope>NUCLEOTIDE SEQUENCE [LARGE SCALE GENOMIC DNA]</scope>
    <source>
        <strain evidence="2 3">KCTC 23279</strain>
    </source>
</reference>
<evidence type="ECO:0000256" key="1">
    <source>
        <dbReference type="SAM" id="SignalP"/>
    </source>
</evidence>
<keyword evidence="1" id="KW-0732">Signal</keyword>
<evidence type="ECO:0000313" key="3">
    <source>
        <dbReference type="Proteomes" id="UP001589775"/>
    </source>
</evidence>
<accession>A0ABV6EWT2</accession>
<dbReference type="EMBL" id="JBHLWM010000008">
    <property type="protein sequence ID" value="MFC0242643.1"/>
    <property type="molecule type" value="Genomic_DNA"/>
</dbReference>
<protein>
    <submittedName>
        <fullName evidence="2">Uncharacterized protein</fullName>
    </submittedName>
</protein>
<sequence>MGGRVTLRLSKKCCVAMAFLAALSIQSAYAQDKSLKQMRQLYTGLANNFTMGENIAVPGKTYLVLMNPGVLIDDKLDLEKNDSQRYSLMTFADKVLTPNWIYQQKGGQLYTIYQNILTYAQLPIVNLSDDQKKDLKKAESILFKDPKTLEKSDDYLKWERVGLELATAQDDADDWIRNNPGMNPPASKVVRFQQALSNFNAFARADDIQAAVNDYVRLKRFDPKTYFASLQLRMDNPLASRTYAGQKYGTYEFYPTYKQWFNTSLGWTSYSLSEKDAEKTVENSVTHTSGGVSGGWGLWSANANYSKDTEKKFYQNEVSDYLVSGEFMRVTILRPWMEETLLRSDAWAWPKNGAIDRTVVSDGGSLTGDVLPTGQSPFLPVGFLVAKNVKLKGTWQKDLETFFKEVTSGGAKVGWGPFSFGGRTNSSNDKTYTKGNASAAEVSFATPQIIGVFVAVLDKSPNPNPEYNWGDNAQVPGKKPSALPEHLDSRALSERANKFLEQLKIKNLLLQ</sequence>
<evidence type="ECO:0000313" key="2">
    <source>
        <dbReference type="EMBL" id="MFC0242643.1"/>
    </source>
</evidence>
<proteinExistence type="predicted"/>
<feature type="signal peptide" evidence="1">
    <location>
        <begin position="1"/>
        <end position="30"/>
    </location>
</feature>
<comment type="caution">
    <text evidence="2">The sequence shown here is derived from an EMBL/GenBank/DDBJ whole genome shotgun (WGS) entry which is preliminary data.</text>
</comment>
<keyword evidence="3" id="KW-1185">Reference proteome</keyword>
<name>A0ABV6EWT2_9BRAD</name>